<name>A0ABQ4MDI9_9BACL</name>
<proteinExistence type="predicted"/>
<gene>
    <name evidence="1" type="ORF">J42TS3_30940</name>
</gene>
<sequence>MAGAILFSAPFKSGLPSNTAICGDFQNTVRLRIPPEMIMPNDSIFRSCHPCPGFFAVIIAKAVGSPPKSIITKPYNE</sequence>
<comment type="caution">
    <text evidence="1">The sequence shown here is derived from an EMBL/GenBank/DDBJ whole genome shotgun (WGS) entry which is preliminary data.</text>
</comment>
<keyword evidence="2" id="KW-1185">Reference proteome</keyword>
<evidence type="ECO:0000313" key="1">
    <source>
        <dbReference type="EMBL" id="GIP54059.1"/>
    </source>
</evidence>
<reference evidence="1 2" key="1">
    <citation type="submission" date="2021-03" db="EMBL/GenBank/DDBJ databases">
        <title>Antimicrobial resistance genes in bacteria isolated from Japanese honey, and their potential for conferring macrolide and lincosamide resistance in the American foulbrood pathogen Paenibacillus larvae.</title>
        <authorList>
            <person name="Okamoto M."/>
            <person name="Kumagai M."/>
            <person name="Kanamori H."/>
            <person name="Takamatsu D."/>
        </authorList>
    </citation>
    <scope>NUCLEOTIDE SEQUENCE [LARGE SCALE GENOMIC DNA]</scope>
    <source>
        <strain evidence="1 2">J42TS3</strain>
    </source>
</reference>
<accession>A0ABQ4MDI9</accession>
<organism evidence="1 2">
    <name type="scientific">Paenibacillus vini</name>
    <dbReference type="NCBI Taxonomy" id="1476024"/>
    <lineage>
        <taxon>Bacteria</taxon>
        <taxon>Bacillati</taxon>
        <taxon>Bacillota</taxon>
        <taxon>Bacilli</taxon>
        <taxon>Bacillales</taxon>
        <taxon>Paenibacillaceae</taxon>
        <taxon>Paenibacillus</taxon>
    </lineage>
</organism>
<protein>
    <submittedName>
        <fullName evidence="1">Uncharacterized protein</fullName>
    </submittedName>
</protein>
<dbReference type="Proteomes" id="UP000679992">
    <property type="component" value="Unassembled WGS sequence"/>
</dbReference>
<evidence type="ECO:0000313" key="2">
    <source>
        <dbReference type="Proteomes" id="UP000679992"/>
    </source>
</evidence>
<dbReference type="EMBL" id="BOSL01000009">
    <property type="protein sequence ID" value="GIP54059.1"/>
    <property type="molecule type" value="Genomic_DNA"/>
</dbReference>